<dbReference type="InterPro" id="IPR006683">
    <property type="entry name" value="Thioestr_dom"/>
</dbReference>
<sequence length="149" mass="15925">MPDETRQAAIDAHIRNDAFARFLGAEVTIVAPGHSRVSLTVTEQMTNFHGITHGGLVFALGDLAFAAAGNSRGQVAVALNVNICFLNPSSVGDRLVAEARECHLGGRTGLYEITVVEETTGTLIARSQDLVYRKKQWFVAPAEHSPPAA</sequence>
<dbReference type="InterPro" id="IPR029069">
    <property type="entry name" value="HotDog_dom_sf"/>
</dbReference>
<evidence type="ECO:0000259" key="2">
    <source>
        <dbReference type="Pfam" id="PF03061"/>
    </source>
</evidence>
<keyword evidence="4" id="KW-1185">Reference proteome</keyword>
<dbReference type="Pfam" id="PF03061">
    <property type="entry name" value="4HBT"/>
    <property type="match status" value="1"/>
</dbReference>
<dbReference type="EMBL" id="AP021874">
    <property type="protein sequence ID" value="BBO70130.1"/>
    <property type="molecule type" value="Genomic_DNA"/>
</dbReference>
<dbReference type="NCBIfam" id="TIGR00369">
    <property type="entry name" value="unchar_dom_1"/>
    <property type="match status" value="1"/>
</dbReference>
<keyword evidence="1" id="KW-0378">Hydrolase</keyword>
<dbReference type="InterPro" id="IPR003736">
    <property type="entry name" value="PAAI_dom"/>
</dbReference>
<evidence type="ECO:0000313" key="3">
    <source>
        <dbReference type="EMBL" id="BBO70130.1"/>
    </source>
</evidence>
<dbReference type="PANTHER" id="PTHR42856">
    <property type="entry name" value="ACYL-COENZYME A THIOESTERASE PAAI"/>
    <property type="match status" value="1"/>
</dbReference>
<protein>
    <submittedName>
        <fullName evidence="3">Esterase</fullName>
    </submittedName>
</protein>
<organism evidence="3 4">
    <name type="scientific">Desulfosarcina alkanivorans</name>
    <dbReference type="NCBI Taxonomy" id="571177"/>
    <lineage>
        <taxon>Bacteria</taxon>
        <taxon>Pseudomonadati</taxon>
        <taxon>Thermodesulfobacteriota</taxon>
        <taxon>Desulfobacteria</taxon>
        <taxon>Desulfobacterales</taxon>
        <taxon>Desulfosarcinaceae</taxon>
        <taxon>Desulfosarcina</taxon>
    </lineage>
</organism>
<dbReference type="InterPro" id="IPR052723">
    <property type="entry name" value="Acyl-CoA_thioesterase_PaaI"/>
</dbReference>
<dbReference type="SUPFAM" id="SSF54637">
    <property type="entry name" value="Thioesterase/thiol ester dehydrase-isomerase"/>
    <property type="match status" value="1"/>
</dbReference>
<feature type="domain" description="Thioesterase" evidence="2">
    <location>
        <begin position="49"/>
        <end position="122"/>
    </location>
</feature>
<gene>
    <name evidence="3" type="ORF">DSCA_40600</name>
</gene>
<dbReference type="GO" id="GO:0016289">
    <property type="term" value="F:acyl-CoA hydrolase activity"/>
    <property type="evidence" value="ECO:0007669"/>
    <property type="project" value="UniProtKB-ARBA"/>
</dbReference>
<name>A0A5K7YP89_9BACT</name>
<dbReference type="Gene3D" id="3.10.129.10">
    <property type="entry name" value="Hotdog Thioesterase"/>
    <property type="match status" value="1"/>
</dbReference>
<proteinExistence type="predicted"/>
<dbReference type="OrthoDB" id="32575at2"/>
<dbReference type="AlphaFoldDB" id="A0A5K7YP89"/>
<dbReference type="CDD" id="cd03443">
    <property type="entry name" value="PaaI_thioesterase"/>
    <property type="match status" value="1"/>
</dbReference>
<evidence type="ECO:0000256" key="1">
    <source>
        <dbReference type="ARBA" id="ARBA00022801"/>
    </source>
</evidence>
<dbReference type="PANTHER" id="PTHR42856:SF1">
    <property type="entry name" value="ACYL-COENZYME A THIOESTERASE PAAI"/>
    <property type="match status" value="1"/>
</dbReference>
<dbReference type="Proteomes" id="UP000427906">
    <property type="component" value="Chromosome"/>
</dbReference>
<reference evidence="3 4" key="1">
    <citation type="submission" date="2019-11" db="EMBL/GenBank/DDBJ databases">
        <title>Comparative genomics of hydrocarbon-degrading Desulfosarcina strains.</title>
        <authorList>
            <person name="Watanabe M."/>
            <person name="Kojima H."/>
            <person name="Fukui M."/>
        </authorList>
    </citation>
    <scope>NUCLEOTIDE SEQUENCE [LARGE SCALE GENOMIC DNA]</scope>
    <source>
        <strain evidence="3 4">PL12</strain>
    </source>
</reference>
<dbReference type="KEGG" id="dalk:DSCA_40600"/>
<accession>A0A5K7YP89</accession>
<dbReference type="RefSeq" id="WP_155318101.1">
    <property type="nucleotide sequence ID" value="NZ_AP021874.1"/>
</dbReference>
<evidence type="ECO:0000313" key="4">
    <source>
        <dbReference type="Proteomes" id="UP000427906"/>
    </source>
</evidence>